<protein>
    <submittedName>
        <fullName evidence="1">Uncharacterized protein</fullName>
    </submittedName>
</protein>
<dbReference type="OrthoDB" id="27483at2759"/>
<gene>
    <name evidence="1" type="ORF">NLJ89_g8962</name>
</gene>
<accession>A0A9W8MU05</accession>
<name>A0A9W8MU05_9AGAR</name>
<reference evidence="1" key="1">
    <citation type="submission" date="2022-07" db="EMBL/GenBank/DDBJ databases">
        <title>Genome Sequence of Agrocybe chaxingu.</title>
        <authorList>
            <person name="Buettner E."/>
        </authorList>
    </citation>
    <scope>NUCLEOTIDE SEQUENCE</scope>
    <source>
        <strain evidence="1">MP-N11</strain>
    </source>
</reference>
<sequence length="269" mass="29128">MSTALNHLPAFTNFQEAVKGIQQVSYCTGAIPLGADASTIFYRAEGKPHYIDLAKASTEDLTLLAESCKPATFGFNKQDVFDETYRKAGKMGAADFAAQFHPSACGVVDAIRDTMLPAQDTDRGVKVEMYKLNVYGSDAAIHDVCKTLQLKASLKTLYRTGKGAAEFCLADKVVSLHFPAEYGLLGSLKDVQRDAILAYGYGDEAKLEGEINVSELRPVVWVTEAGELNSFEPAYVAYGNEAELDYAYAQLCLIANVGPVGNRATNKQP</sequence>
<dbReference type="EMBL" id="JANKHO010001304">
    <property type="protein sequence ID" value="KAJ3502275.1"/>
    <property type="molecule type" value="Genomic_DNA"/>
</dbReference>
<dbReference type="AlphaFoldDB" id="A0A9W8MU05"/>
<comment type="caution">
    <text evidence="1">The sequence shown here is derived from an EMBL/GenBank/DDBJ whole genome shotgun (WGS) entry which is preliminary data.</text>
</comment>
<organism evidence="1 2">
    <name type="scientific">Agrocybe chaxingu</name>
    <dbReference type="NCBI Taxonomy" id="84603"/>
    <lineage>
        <taxon>Eukaryota</taxon>
        <taxon>Fungi</taxon>
        <taxon>Dikarya</taxon>
        <taxon>Basidiomycota</taxon>
        <taxon>Agaricomycotina</taxon>
        <taxon>Agaricomycetes</taxon>
        <taxon>Agaricomycetidae</taxon>
        <taxon>Agaricales</taxon>
        <taxon>Agaricineae</taxon>
        <taxon>Strophariaceae</taxon>
        <taxon>Agrocybe</taxon>
    </lineage>
</organism>
<evidence type="ECO:0000313" key="1">
    <source>
        <dbReference type="EMBL" id="KAJ3502275.1"/>
    </source>
</evidence>
<evidence type="ECO:0000313" key="2">
    <source>
        <dbReference type="Proteomes" id="UP001148786"/>
    </source>
</evidence>
<keyword evidence="2" id="KW-1185">Reference proteome</keyword>
<dbReference type="Proteomes" id="UP001148786">
    <property type="component" value="Unassembled WGS sequence"/>
</dbReference>
<proteinExistence type="predicted"/>